<proteinExistence type="predicted"/>
<keyword evidence="5" id="KW-1185">Reference proteome</keyword>
<accession>A0A5F4VS77</accession>
<dbReference type="SMART" id="SM00256">
    <property type="entry name" value="FBOX"/>
    <property type="match status" value="1"/>
</dbReference>
<dbReference type="Gene3D" id="2.130.10.10">
    <property type="entry name" value="YVTN repeat-like/Quinoprotein amine dehydrogenase"/>
    <property type="match status" value="1"/>
</dbReference>
<dbReference type="Pfam" id="PF12937">
    <property type="entry name" value="F-box-like"/>
    <property type="match status" value="1"/>
</dbReference>
<dbReference type="OMA" id="LHLYMWE"/>
<dbReference type="CDD" id="cd22137">
    <property type="entry name" value="F-box_FBXW12"/>
    <property type="match status" value="1"/>
</dbReference>
<evidence type="ECO:0000313" key="5">
    <source>
        <dbReference type="Proteomes" id="UP000008225"/>
    </source>
</evidence>
<evidence type="ECO:0000259" key="3">
    <source>
        <dbReference type="PROSITE" id="PS50181"/>
    </source>
</evidence>
<gene>
    <name evidence="4" type="primary">FBXW12</name>
</gene>
<dbReference type="Bgee" id="ENSCJAG00000069091">
    <property type="expression patterns" value="Expressed in ovary"/>
</dbReference>
<dbReference type="SUPFAM" id="SSF50978">
    <property type="entry name" value="WD40 repeat-like"/>
    <property type="match status" value="1"/>
</dbReference>
<dbReference type="InterPro" id="IPR001810">
    <property type="entry name" value="F-box_dom"/>
</dbReference>
<dbReference type="PANTHER" id="PTHR46550:SF2">
    <property type="entry name" value="EXPRESSED SEQUENCE C85627-RELATED"/>
    <property type="match status" value="1"/>
</dbReference>
<keyword evidence="2" id="KW-0833">Ubl conjugation pathway</keyword>
<protein>
    <submittedName>
        <fullName evidence="4">F-box and WD repeat domain containing 12</fullName>
    </submittedName>
</protein>
<organism evidence="4 5">
    <name type="scientific">Callithrix jacchus</name>
    <name type="common">White-tufted-ear marmoset</name>
    <name type="synonym">Simia Jacchus</name>
    <dbReference type="NCBI Taxonomy" id="9483"/>
    <lineage>
        <taxon>Eukaryota</taxon>
        <taxon>Metazoa</taxon>
        <taxon>Chordata</taxon>
        <taxon>Craniata</taxon>
        <taxon>Vertebrata</taxon>
        <taxon>Euteleostomi</taxon>
        <taxon>Mammalia</taxon>
        <taxon>Eutheria</taxon>
        <taxon>Euarchontoglires</taxon>
        <taxon>Primates</taxon>
        <taxon>Haplorrhini</taxon>
        <taxon>Platyrrhini</taxon>
        <taxon>Cebidae</taxon>
        <taxon>Callitrichinae</taxon>
        <taxon>Callithrix</taxon>
        <taxon>Callithrix</taxon>
    </lineage>
</organism>
<feature type="domain" description="F-box" evidence="3">
    <location>
        <begin position="1"/>
        <end position="45"/>
    </location>
</feature>
<dbReference type="GO" id="GO:0005737">
    <property type="term" value="C:cytoplasm"/>
    <property type="evidence" value="ECO:0007669"/>
    <property type="project" value="TreeGrafter"/>
</dbReference>
<name>A0A5F4VS77_CALJA</name>
<reference evidence="4" key="1">
    <citation type="submission" date="2009-03" db="EMBL/GenBank/DDBJ databases">
        <authorList>
            <person name="Warren W."/>
            <person name="Ye L."/>
            <person name="Minx P."/>
            <person name="Worley K."/>
            <person name="Gibbs R."/>
            <person name="Wilson R.K."/>
        </authorList>
    </citation>
    <scope>NUCLEOTIDE SEQUENCE [LARGE SCALE GENOMIC DNA]</scope>
</reference>
<evidence type="ECO:0000313" key="4">
    <source>
        <dbReference type="Ensembl" id="ENSCJAP00000067896.2"/>
    </source>
</evidence>
<dbReference type="InterPro" id="IPR036047">
    <property type="entry name" value="F-box-like_dom_sf"/>
</dbReference>
<evidence type="ECO:0000256" key="1">
    <source>
        <dbReference type="ARBA" id="ARBA00004906"/>
    </source>
</evidence>
<dbReference type="Gene3D" id="1.20.1280.50">
    <property type="match status" value="1"/>
</dbReference>
<dbReference type="PROSITE" id="PS50181">
    <property type="entry name" value="FBOX"/>
    <property type="match status" value="1"/>
</dbReference>
<dbReference type="SUPFAM" id="SSF81383">
    <property type="entry name" value="F-box domain"/>
    <property type="match status" value="1"/>
</dbReference>
<dbReference type="InParanoid" id="A0A5F4VS77"/>
<dbReference type="PANTHER" id="PTHR46550">
    <property type="entry name" value="F-BOX ONLY PROTEIN 3"/>
    <property type="match status" value="1"/>
</dbReference>
<dbReference type="AlphaFoldDB" id="A0A5F4VS77"/>
<dbReference type="Ensembl" id="ENSCJAT00000098664.2">
    <property type="protein sequence ID" value="ENSCJAP00000067896.2"/>
    <property type="gene ID" value="ENSCJAG00000002742.5"/>
</dbReference>
<dbReference type="Proteomes" id="UP000008225">
    <property type="component" value="Chromosome 15"/>
</dbReference>
<dbReference type="InterPro" id="IPR036322">
    <property type="entry name" value="WD40_repeat_dom_sf"/>
</dbReference>
<sequence>MEIRLPDLALKRIFSFLDVFSLLQVSQVNKDWNRVAESNYLWRAHSLQRWDCNNVTDQHLGAHTWKQFFLHQRRKELRLSLAQPDNFVCKITENTAFEAGLAYLSGNSFTMDEQEKSIICSVSPKKELCAWDVQEGTMIWSSPVQKFQISNLVTLPQMHLVITEDKSKTIKVWNCQDRDSLATLPMPETCYCMEAHLTKDGPFLMVGDAAGDIYTFTLPELRNISKVTAFQCAIVLLRCSPDKKWVFACGTYSRTFPQVFLAEDLLRPSEGSAPLSTFLPHKLCTTACWNPKKKNRITLMSHNRRGRKTEIITFDLTTERTGGQTVVQAYEISSFQLPPRLEHPTWIGASDGYLIVFPSGPDLLLFSITGFLLQQFQDHQTAISNFWVDPLYVLTTSADSVHLYMWEEGGCPPYLRSCCHLDSTWRDHISHRFISCVKCDNASIVLKATNISESSILVMYSLNM</sequence>
<dbReference type="InterPro" id="IPR015943">
    <property type="entry name" value="WD40/YVTN_repeat-like_dom_sf"/>
</dbReference>
<reference evidence="4" key="3">
    <citation type="submission" date="2025-09" db="UniProtKB">
        <authorList>
            <consortium name="Ensembl"/>
        </authorList>
    </citation>
    <scope>IDENTIFICATION</scope>
</reference>
<reference evidence="4" key="2">
    <citation type="submission" date="2025-08" db="UniProtKB">
        <authorList>
            <consortium name="Ensembl"/>
        </authorList>
    </citation>
    <scope>IDENTIFICATION</scope>
</reference>
<dbReference type="InterPro" id="IPR052121">
    <property type="entry name" value="F-box_SCF_Substrate_Recog"/>
</dbReference>
<comment type="pathway">
    <text evidence="1">Protein modification; protein ubiquitination.</text>
</comment>
<dbReference type="STRING" id="9483.ENSCJAP00000067896"/>
<dbReference type="GeneTree" id="ENSGT00940000162557"/>
<evidence type="ECO:0000256" key="2">
    <source>
        <dbReference type="ARBA" id="ARBA00022786"/>
    </source>
</evidence>